<feature type="compositionally biased region" description="Low complexity" evidence="5">
    <location>
        <begin position="32"/>
        <end position="43"/>
    </location>
</feature>
<dbReference type="AlphaFoldDB" id="A0A316ZGR1"/>
<comment type="subcellular location">
    <subcellularLocation>
        <location evidence="1">Mitochondrion</location>
    </subcellularLocation>
</comment>
<dbReference type="EMBL" id="KZ819285">
    <property type="protein sequence ID" value="PWO00437.1"/>
    <property type="molecule type" value="Genomic_DNA"/>
</dbReference>
<dbReference type="InterPro" id="IPR010591">
    <property type="entry name" value="ATP11"/>
</dbReference>
<name>A0A316ZGR1_9BASI</name>
<gene>
    <name evidence="6" type="ORF">FA09DRAFT_333364</name>
</gene>
<sequence>MSLLLRPLLPLPRLSRAFASVSPPTLSEVLDGAAPHASGSSASLTPAQRARRANLSPQELTAEIELQRARKLKEYEDRMRIKAMEQGLSLDELKAQARERAAASAAAKRAAHADVTAEQRAKMSAIEERDMRVASEIRERAEKEAKRKLESGELGSGPGGRGSVKPLSQILDLQRVASQDAATISELWTGYHSLKNKLSAVMPASLYREMFARGQRYPQFVLPLPRTITAAEEADDILPPEKKQGYEMHLCEWAALPPPPALPGSNTQDGPAPRPSTVLFTPLAEYKLRQEFAQPLLVLTHYTDLAASKGIVLMRGDVTAHENASAAPTGFAAAAAAAARGASEEEQAKLKAPLQAEARMTQQDAQLLVLALQRFYMPPTTKAGEEGAETRAKLLADFHERPEEFDLAALCKAAFLLS</sequence>
<dbReference type="Proteomes" id="UP000245946">
    <property type="component" value="Unassembled WGS sequence"/>
</dbReference>
<accession>A0A316ZGR1</accession>
<dbReference type="GeneID" id="37271231"/>
<keyword evidence="3" id="KW-0809">Transit peptide</keyword>
<evidence type="ECO:0000256" key="5">
    <source>
        <dbReference type="SAM" id="MobiDB-lite"/>
    </source>
</evidence>
<organism evidence="6 7">
    <name type="scientific">Tilletiopsis washingtonensis</name>
    <dbReference type="NCBI Taxonomy" id="58919"/>
    <lineage>
        <taxon>Eukaryota</taxon>
        <taxon>Fungi</taxon>
        <taxon>Dikarya</taxon>
        <taxon>Basidiomycota</taxon>
        <taxon>Ustilaginomycotina</taxon>
        <taxon>Exobasidiomycetes</taxon>
        <taxon>Entylomatales</taxon>
        <taxon>Entylomatales incertae sedis</taxon>
        <taxon>Tilletiopsis</taxon>
    </lineage>
</organism>
<keyword evidence="4" id="KW-0496">Mitochondrion</keyword>
<dbReference type="GO" id="GO:0033615">
    <property type="term" value="P:mitochondrial proton-transporting ATP synthase complex assembly"/>
    <property type="evidence" value="ECO:0007669"/>
    <property type="project" value="TreeGrafter"/>
</dbReference>
<dbReference type="GO" id="GO:0005739">
    <property type="term" value="C:mitochondrion"/>
    <property type="evidence" value="ECO:0007669"/>
    <property type="project" value="UniProtKB-SubCell"/>
</dbReference>
<feature type="region of interest" description="Disordered" evidence="5">
    <location>
        <begin position="30"/>
        <end position="54"/>
    </location>
</feature>
<evidence type="ECO:0000256" key="2">
    <source>
        <dbReference type="ARBA" id="ARBA00009116"/>
    </source>
</evidence>
<evidence type="ECO:0000256" key="3">
    <source>
        <dbReference type="ARBA" id="ARBA00022946"/>
    </source>
</evidence>
<evidence type="ECO:0000313" key="6">
    <source>
        <dbReference type="EMBL" id="PWO00437.1"/>
    </source>
</evidence>
<dbReference type="RefSeq" id="XP_025600715.1">
    <property type="nucleotide sequence ID" value="XM_025743687.1"/>
</dbReference>
<dbReference type="PANTHER" id="PTHR13126:SF0">
    <property type="entry name" value="ATP SYNTHASE MITOCHONDRIAL F1 COMPLEX ASSEMBLY FACTOR 1"/>
    <property type="match status" value="1"/>
</dbReference>
<dbReference type="OrthoDB" id="16535at2759"/>
<proteinExistence type="inferred from homology"/>
<keyword evidence="7" id="KW-1185">Reference proteome</keyword>
<dbReference type="Pfam" id="PF06644">
    <property type="entry name" value="ATP11"/>
    <property type="match status" value="1"/>
</dbReference>
<dbReference type="STRING" id="58919.A0A316ZGR1"/>
<feature type="region of interest" description="Disordered" evidence="5">
    <location>
        <begin position="143"/>
        <end position="165"/>
    </location>
</feature>
<evidence type="ECO:0000313" key="7">
    <source>
        <dbReference type="Proteomes" id="UP000245946"/>
    </source>
</evidence>
<evidence type="ECO:0000256" key="1">
    <source>
        <dbReference type="ARBA" id="ARBA00004173"/>
    </source>
</evidence>
<protein>
    <submittedName>
        <fullName evidence="6">ATP11-domain-containing protein</fullName>
    </submittedName>
</protein>
<dbReference type="PANTHER" id="PTHR13126">
    <property type="entry name" value="CHAPERONE ATP11"/>
    <property type="match status" value="1"/>
</dbReference>
<comment type="similarity">
    <text evidence="2">Belongs to the ATP11 family.</text>
</comment>
<reference evidence="6 7" key="1">
    <citation type="journal article" date="2018" name="Mol. Biol. Evol.">
        <title>Broad Genomic Sampling Reveals a Smut Pathogenic Ancestry of the Fungal Clade Ustilaginomycotina.</title>
        <authorList>
            <person name="Kijpornyongpan T."/>
            <person name="Mondo S.J."/>
            <person name="Barry K."/>
            <person name="Sandor L."/>
            <person name="Lee J."/>
            <person name="Lipzen A."/>
            <person name="Pangilinan J."/>
            <person name="LaButti K."/>
            <person name="Hainaut M."/>
            <person name="Henrissat B."/>
            <person name="Grigoriev I.V."/>
            <person name="Spatafora J.W."/>
            <person name="Aime M.C."/>
        </authorList>
    </citation>
    <scope>NUCLEOTIDE SEQUENCE [LARGE SCALE GENOMIC DNA]</scope>
    <source>
        <strain evidence="6 7">MCA 4186</strain>
    </source>
</reference>
<evidence type="ECO:0000256" key="4">
    <source>
        <dbReference type="ARBA" id="ARBA00023128"/>
    </source>
</evidence>